<dbReference type="InterPro" id="IPR002545">
    <property type="entry name" value="CheW-lke_dom"/>
</dbReference>
<feature type="domain" description="CheW-like" evidence="1">
    <location>
        <begin position="20"/>
        <end position="160"/>
    </location>
</feature>
<dbReference type="EMBL" id="CP000301">
    <property type="protein sequence ID" value="ABD89770.1"/>
    <property type="molecule type" value="Genomic_DNA"/>
</dbReference>
<dbReference type="GO" id="GO:0007165">
    <property type="term" value="P:signal transduction"/>
    <property type="evidence" value="ECO:0007669"/>
    <property type="project" value="InterPro"/>
</dbReference>
<dbReference type="InterPro" id="IPR039315">
    <property type="entry name" value="CheW"/>
</dbReference>
<dbReference type="PROSITE" id="PS50851">
    <property type="entry name" value="CHEW"/>
    <property type="match status" value="1"/>
</dbReference>
<dbReference type="PANTHER" id="PTHR22617">
    <property type="entry name" value="CHEMOTAXIS SENSOR HISTIDINE KINASE-RELATED"/>
    <property type="match status" value="1"/>
</dbReference>
<accession>Q20YL6</accession>
<dbReference type="InterPro" id="IPR036061">
    <property type="entry name" value="CheW-like_dom_sf"/>
</dbReference>
<organism evidence="2">
    <name type="scientific">Rhodopseudomonas palustris (strain BisB18)</name>
    <dbReference type="NCBI Taxonomy" id="316056"/>
    <lineage>
        <taxon>Bacteria</taxon>
        <taxon>Pseudomonadati</taxon>
        <taxon>Pseudomonadota</taxon>
        <taxon>Alphaproteobacteria</taxon>
        <taxon>Hyphomicrobiales</taxon>
        <taxon>Nitrobacteraceae</taxon>
        <taxon>Rhodopseudomonas</taxon>
    </lineage>
</organism>
<dbReference type="SMART" id="SM00260">
    <property type="entry name" value="CheW"/>
    <property type="match status" value="1"/>
</dbReference>
<dbReference type="Gene3D" id="2.30.30.40">
    <property type="entry name" value="SH3 Domains"/>
    <property type="match status" value="1"/>
</dbReference>
<dbReference type="STRING" id="316056.RPC_4246"/>
<sequence length="164" mass="17661">MTTNISSVETLKPVASDGAITEYVTAMIGGQLFGLPISRVQDVFMPERLTKVPLAPDDVAGVLNLRGRIVTAIDMRARLGLPRIDDGKPPMAMGVDLRGESYGLLIDSIGEVLKLADDSREVNPVNLDPRMAKMACGVHRLNGQLMVVLDVDRVLEIGPDRIAA</sequence>
<dbReference type="KEGG" id="rpc:RPC_4246"/>
<dbReference type="AlphaFoldDB" id="Q20YL6"/>
<dbReference type="Pfam" id="PF01584">
    <property type="entry name" value="CheW"/>
    <property type="match status" value="1"/>
</dbReference>
<evidence type="ECO:0000259" key="1">
    <source>
        <dbReference type="PROSITE" id="PS50851"/>
    </source>
</evidence>
<dbReference type="GO" id="GO:0006935">
    <property type="term" value="P:chemotaxis"/>
    <property type="evidence" value="ECO:0007669"/>
    <property type="project" value="InterPro"/>
</dbReference>
<dbReference type="SUPFAM" id="SSF50341">
    <property type="entry name" value="CheW-like"/>
    <property type="match status" value="1"/>
</dbReference>
<dbReference type="PANTHER" id="PTHR22617:SF23">
    <property type="entry name" value="CHEMOTAXIS PROTEIN CHEW"/>
    <property type="match status" value="1"/>
</dbReference>
<dbReference type="RefSeq" id="WP_011474651.1">
    <property type="nucleotide sequence ID" value="NC_007925.1"/>
</dbReference>
<reference evidence="2" key="1">
    <citation type="submission" date="2006-03" db="EMBL/GenBank/DDBJ databases">
        <title>Complete sequence of Rhodopseudomonas palustris BisB18.</title>
        <authorList>
            <consortium name="US DOE Joint Genome Institute"/>
            <person name="Copeland A."/>
            <person name="Lucas S."/>
            <person name="Lapidus A."/>
            <person name="Barry K."/>
            <person name="Detter J.C."/>
            <person name="Glavina del Rio T."/>
            <person name="Hammon N."/>
            <person name="Israni S."/>
            <person name="Dalin E."/>
            <person name="Tice H."/>
            <person name="Pitluck S."/>
            <person name="Chain P."/>
            <person name="Malfatti S."/>
            <person name="Shin M."/>
            <person name="Vergez L."/>
            <person name="Schmutz J."/>
            <person name="Larimer F."/>
            <person name="Land M."/>
            <person name="Hauser L."/>
            <person name="Pelletier D.A."/>
            <person name="Kyrpides N."/>
            <person name="Anderson I."/>
            <person name="Oda Y."/>
            <person name="Harwood C.S."/>
            <person name="Richardson P."/>
        </authorList>
    </citation>
    <scope>NUCLEOTIDE SEQUENCE [LARGE SCALE GENOMIC DNA]</scope>
    <source>
        <strain evidence="2">BisB18</strain>
    </source>
</reference>
<evidence type="ECO:0000313" key="2">
    <source>
        <dbReference type="EMBL" id="ABD89770.1"/>
    </source>
</evidence>
<dbReference type="eggNOG" id="COG0835">
    <property type="taxonomic scope" value="Bacteria"/>
</dbReference>
<protein>
    <submittedName>
        <fullName evidence="2">CheW protein</fullName>
    </submittedName>
</protein>
<dbReference type="HOGENOM" id="CLU_048995_3_3_5"/>
<dbReference type="Gene3D" id="2.40.50.180">
    <property type="entry name" value="CheA-289, Domain 4"/>
    <property type="match status" value="1"/>
</dbReference>
<dbReference type="GO" id="GO:0005829">
    <property type="term" value="C:cytosol"/>
    <property type="evidence" value="ECO:0007669"/>
    <property type="project" value="TreeGrafter"/>
</dbReference>
<dbReference type="OrthoDB" id="9794382at2"/>
<name>Q20YL6_RHOPB</name>
<proteinExistence type="predicted"/>
<gene>
    <name evidence="2" type="ordered locus">RPC_4246</name>
</gene>